<evidence type="ECO:0000313" key="3">
    <source>
        <dbReference type="EMBL" id="PUA33318.1"/>
    </source>
</evidence>
<reference evidence="3" key="2">
    <citation type="journal article" date="2018" name="Syst. Appl. Microbiol.">
        <title>A new symbiotic nanoarchaeote (Candidatus Nanoclepta minutus) and its host (Zestosphaera tikiterensis gen. nov., sp. nov.) from a New Zealand hot spring.</title>
        <authorList>
            <person name="St John E."/>
            <person name="Liu Y."/>
            <person name="Podar M."/>
            <person name="Stott M.B."/>
            <person name="Meneghin J."/>
            <person name="Chen Z."/>
            <person name="Lagutin K."/>
            <person name="Mitchell K."/>
            <person name="Reysenbach A.L."/>
        </authorList>
    </citation>
    <scope>NUCLEOTIDE SEQUENCE [LARGE SCALE GENOMIC DNA]</scope>
    <source>
        <strain evidence="3">NZ3</strain>
    </source>
</reference>
<accession>A0A2R7Y712</accession>
<protein>
    <submittedName>
        <fullName evidence="3">Amidohydrolase</fullName>
    </submittedName>
</protein>
<gene>
    <name evidence="3" type="ORF">B7O98_02495</name>
</gene>
<dbReference type="InterPro" id="IPR006680">
    <property type="entry name" value="Amidohydro-rel"/>
</dbReference>
<keyword evidence="1 3" id="KW-0378">Hydrolase</keyword>
<dbReference type="SUPFAM" id="SSF51556">
    <property type="entry name" value="Metallo-dependent hydrolases"/>
    <property type="match status" value="1"/>
</dbReference>
<comment type="caution">
    <text evidence="3">The sequence shown here is derived from an EMBL/GenBank/DDBJ whole genome shotgun (WGS) entry which is preliminary data.</text>
</comment>
<evidence type="ECO:0000256" key="1">
    <source>
        <dbReference type="ARBA" id="ARBA00022801"/>
    </source>
</evidence>
<sequence>MFEKVDLLINNSLIVTMNSKRDVIPRGYVAVRDGVIVDVGFGDGRSKYSAEEYLELRRSVVVPGFVCAHTHFYGLLLTGSPWFAFIEPPSDFQQNLQRIWWALDESLTYEDIYVSALLGSILFARTGTTFFKDLLDAPNVTLGSLDYIEKAVNEVGIRGLAGFSVTQRRSIEEGYIGIQENERFVRKTLNDAKTNVKGIFTLHASFTVTDDVLIKSKELADKYNTIYAMHVEEGLIDVYHNIERYGKRPFERLRDIGFLSPRFLAIHGVQITEDEMKILKHYDVKIAHNAMSNMINGVGVPPVGKFLDLGITVGIGNDGYVMDVFENMRATYLVHKVVNKDPRVLTPLKVVEMATVDAAKALNVYSRVGSIEVGKEADLTIIVPEIVHTPLNEHTIYGHLVNSFNGKDVWGVLVKGRWVTKERKVLTVDLEKVLDYAHKVIERLWDRMLSMESKYKVEWLKP</sequence>
<name>A0A2R7Y712_9CREN</name>
<evidence type="ECO:0000313" key="4">
    <source>
        <dbReference type="Proteomes" id="UP000244093"/>
    </source>
</evidence>
<proteinExistence type="predicted"/>
<dbReference type="Gene3D" id="2.30.40.10">
    <property type="entry name" value="Urease, subunit C, domain 1"/>
    <property type="match status" value="1"/>
</dbReference>
<dbReference type="InterPro" id="IPR011059">
    <property type="entry name" value="Metal-dep_hydrolase_composite"/>
</dbReference>
<dbReference type="EMBL" id="NBVN01000002">
    <property type="protein sequence ID" value="PUA33318.1"/>
    <property type="molecule type" value="Genomic_DNA"/>
</dbReference>
<dbReference type="Proteomes" id="UP000244093">
    <property type="component" value="Unassembled WGS sequence"/>
</dbReference>
<dbReference type="GO" id="GO:0016810">
    <property type="term" value="F:hydrolase activity, acting on carbon-nitrogen (but not peptide) bonds"/>
    <property type="evidence" value="ECO:0007669"/>
    <property type="project" value="InterPro"/>
</dbReference>
<dbReference type="InterPro" id="IPR050287">
    <property type="entry name" value="MTA/SAH_deaminase"/>
</dbReference>
<feature type="domain" description="Amidohydrolase-related" evidence="2">
    <location>
        <begin position="60"/>
        <end position="419"/>
    </location>
</feature>
<evidence type="ECO:0000259" key="2">
    <source>
        <dbReference type="Pfam" id="PF01979"/>
    </source>
</evidence>
<dbReference type="AlphaFoldDB" id="A0A2R7Y712"/>
<organism evidence="3 4">
    <name type="scientific">Zestosphaera tikiterensis</name>
    <dbReference type="NCBI Taxonomy" id="1973259"/>
    <lineage>
        <taxon>Archaea</taxon>
        <taxon>Thermoproteota</taxon>
        <taxon>Thermoprotei</taxon>
        <taxon>Desulfurococcales</taxon>
        <taxon>Desulfurococcaceae</taxon>
        <taxon>Zestosphaera</taxon>
    </lineage>
</organism>
<dbReference type="Pfam" id="PF01979">
    <property type="entry name" value="Amidohydro_1"/>
    <property type="match status" value="1"/>
</dbReference>
<dbReference type="PANTHER" id="PTHR43794:SF11">
    <property type="entry name" value="AMIDOHYDROLASE-RELATED DOMAIN-CONTAINING PROTEIN"/>
    <property type="match status" value="1"/>
</dbReference>
<dbReference type="InterPro" id="IPR032466">
    <property type="entry name" value="Metal_Hydrolase"/>
</dbReference>
<dbReference type="Gene3D" id="3.20.20.140">
    <property type="entry name" value="Metal-dependent hydrolases"/>
    <property type="match status" value="1"/>
</dbReference>
<dbReference type="PANTHER" id="PTHR43794">
    <property type="entry name" value="AMINOHYDROLASE SSNA-RELATED"/>
    <property type="match status" value="1"/>
</dbReference>
<dbReference type="SUPFAM" id="SSF51338">
    <property type="entry name" value="Composite domain of metallo-dependent hydrolases"/>
    <property type="match status" value="1"/>
</dbReference>
<reference evidence="3" key="1">
    <citation type="submission" date="2017-04" db="EMBL/GenBank/DDBJ databases">
        <authorList>
            <person name="Afonso C.L."/>
            <person name="Miller P.J."/>
            <person name="Scott M.A."/>
            <person name="Spackman E."/>
            <person name="Goraichik I."/>
            <person name="Dimitrov K.M."/>
            <person name="Suarez D.L."/>
            <person name="Swayne D.E."/>
        </authorList>
    </citation>
    <scope>NUCLEOTIDE SEQUENCE</scope>
    <source>
        <strain evidence="3">NZ3</strain>
    </source>
</reference>